<sequence length="226" mass="24716">MALYRIATAVSLLACAISGVELSPQCPRGCHEPPGSYPWMSTENAVQLPALLGDTNYTISWVFGPDGQVDVPVQIQWRMGSVVWDTNTTKHEYIFNPGKVLGSFPTAQAPYMTPESAWFNASQHSGNILIISQPAAVGMGKDFPVALSQPFTVQSGIIKDYIQTQIDISRQTEYNRWRLGVSIGLGIGIPFLVVIITFVVLLAVKLQARNQGDKDVEVVHNDALGW</sequence>
<dbReference type="Proteomes" id="UP000297716">
    <property type="component" value="Unassembled WGS sequence"/>
</dbReference>
<feature type="chain" id="PRO_5021420465" description="DOMON domain-containing protein" evidence="2">
    <location>
        <begin position="23"/>
        <end position="226"/>
    </location>
</feature>
<dbReference type="OrthoDB" id="4755186at2759"/>
<keyword evidence="4" id="KW-1185">Reference proteome</keyword>
<feature type="transmembrane region" description="Helical" evidence="1">
    <location>
        <begin position="179"/>
        <end position="204"/>
    </location>
</feature>
<evidence type="ECO:0000256" key="2">
    <source>
        <dbReference type="SAM" id="SignalP"/>
    </source>
</evidence>
<gene>
    <name evidence="3" type="ORF">E0Z10_g8697</name>
</gene>
<comment type="caution">
    <text evidence="3">The sequence shown here is derived from an EMBL/GenBank/DDBJ whole genome shotgun (WGS) entry which is preliminary data.</text>
</comment>
<keyword evidence="1" id="KW-0472">Membrane</keyword>
<keyword evidence="1" id="KW-0812">Transmembrane</keyword>
<reference evidence="3 4" key="1">
    <citation type="submission" date="2019-03" db="EMBL/GenBank/DDBJ databases">
        <title>Draft genome sequence of Xylaria hypoxylon DSM 108379, a ubiquitous saprotrophic-parasitic fungi on hardwood.</title>
        <authorList>
            <person name="Buettner E."/>
            <person name="Leonhardt S."/>
            <person name="Gebauer A.M."/>
            <person name="Liers C."/>
            <person name="Hofrichter M."/>
            <person name="Kellner H."/>
        </authorList>
    </citation>
    <scope>NUCLEOTIDE SEQUENCE [LARGE SCALE GENOMIC DNA]</scope>
    <source>
        <strain evidence="3 4">DSM 108379</strain>
    </source>
</reference>
<evidence type="ECO:0000313" key="4">
    <source>
        <dbReference type="Proteomes" id="UP000297716"/>
    </source>
</evidence>
<evidence type="ECO:0000313" key="3">
    <source>
        <dbReference type="EMBL" id="TGJ80063.1"/>
    </source>
</evidence>
<proteinExistence type="predicted"/>
<name>A0A4Z0YN48_9PEZI</name>
<keyword evidence="2" id="KW-0732">Signal</keyword>
<evidence type="ECO:0008006" key="5">
    <source>
        <dbReference type="Google" id="ProtNLM"/>
    </source>
</evidence>
<dbReference type="EMBL" id="SKBN01000244">
    <property type="protein sequence ID" value="TGJ80063.1"/>
    <property type="molecule type" value="Genomic_DNA"/>
</dbReference>
<protein>
    <recommendedName>
        <fullName evidence="5">DOMON domain-containing protein</fullName>
    </recommendedName>
</protein>
<accession>A0A4Z0YN48</accession>
<evidence type="ECO:0000256" key="1">
    <source>
        <dbReference type="SAM" id="Phobius"/>
    </source>
</evidence>
<organism evidence="3 4">
    <name type="scientific">Xylaria hypoxylon</name>
    <dbReference type="NCBI Taxonomy" id="37992"/>
    <lineage>
        <taxon>Eukaryota</taxon>
        <taxon>Fungi</taxon>
        <taxon>Dikarya</taxon>
        <taxon>Ascomycota</taxon>
        <taxon>Pezizomycotina</taxon>
        <taxon>Sordariomycetes</taxon>
        <taxon>Xylariomycetidae</taxon>
        <taxon>Xylariales</taxon>
        <taxon>Xylariaceae</taxon>
        <taxon>Xylaria</taxon>
    </lineage>
</organism>
<dbReference type="AlphaFoldDB" id="A0A4Z0YN48"/>
<feature type="signal peptide" evidence="2">
    <location>
        <begin position="1"/>
        <end position="22"/>
    </location>
</feature>
<keyword evidence="1" id="KW-1133">Transmembrane helix</keyword>